<proteinExistence type="predicted"/>
<dbReference type="Pfam" id="PF00149">
    <property type="entry name" value="Metallophos"/>
    <property type="match status" value="1"/>
</dbReference>
<dbReference type="SUPFAM" id="SSF56300">
    <property type="entry name" value="Metallo-dependent phosphatases"/>
    <property type="match status" value="1"/>
</dbReference>
<dbReference type="Gene3D" id="3.60.21.10">
    <property type="match status" value="1"/>
</dbReference>
<comment type="caution">
    <text evidence="3">The sequence shown here is derived from an EMBL/GenBank/DDBJ whole genome shotgun (WGS) entry which is preliminary data.</text>
</comment>
<keyword evidence="1" id="KW-0378">Hydrolase</keyword>
<evidence type="ECO:0000259" key="2">
    <source>
        <dbReference type="Pfam" id="PF00149"/>
    </source>
</evidence>
<dbReference type="InterPro" id="IPR041796">
    <property type="entry name" value="Mre11_N"/>
</dbReference>
<evidence type="ECO:0000313" key="3">
    <source>
        <dbReference type="EMBL" id="GKT04951.1"/>
    </source>
</evidence>
<feature type="domain" description="Calcineurin-like phosphoesterase" evidence="2">
    <location>
        <begin position="1"/>
        <end position="199"/>
    </location>
</feature>
<dbReference type="PANTHER" id="PTHR30337">
    <property type="entry name" value="COMPONENT OF ATP-DEPENDENT DSDNA EXONUCLEASE"/>
    <property type="match status" value="1"/>
</dbReference>
<dbReference type="RefSeq" id="WP_407882219.1">
    <property type="nucleotide sequence ID" value="NZ_BQXO01000001.1"/>
</dbReference>
<evidence type="ECO:0000313" key="4">
    <source>
        <dbReference type="Proteomes" id="UP001628078"/>
    </source>
</evidence>
<dbReference type="InterPro" id="IPR014576">
    <property type="entry name" value="Pesterase_YhaO"/>
</dbReference>
<dbReference type="Proteomes" id="UP001628078">
    <property type="component" value="Unassembled WGS sequence"/>
</dbReference>
<dbReference type="InterPro" id="IPR050535">
    <property type="entry name" value="DNA_Repair-Maintenance_Comp"/>
</dbReference>
<protein>
    <submittedName>
        <fullName evidence="3">Phosphoesterase</fullName>
    </submittedName>
</protein>
<keyword evidence="4" id="KW-1185">Reference proteome</keyword>
<dbReference type="InterPro" id="IPR029052">
    <property type="entry name" value="Metallo-depent_PP-like"/>
</dbReference>
<dbReference type="PIRSF" id="PIRSF033091">
    <property type="entry name" value="Pesterase_YhaO"/>
    <property type="match status" value="1"/>
</dbReference>
<dbReference type="CDD" id="cd00840">
    <property type="entry name" value="MPP_Mre11_N"/>
    <property type="match status" value="1"/>
</dbReference>
<dbReference type="InterPro" id="IPR004843">
    <property type="entry name" value="Calcineurin-like_PHP"/>
</dbReference>
<name>A0ABQ5JKV6_9LACO</name>
<gene>
    <name evidence="3" type="ORF">JCM31185_02400</name>
</gene>
<evidence type="ECO:0000256" key="1">
    <source>
        <dbReference type="ARBA" id="ARBA00022801"/>
    </source>
</evidence>
<dbReference type="PANTHER" id="PTHR30337:SF7">
    <property type="entry name" value="PHOSPHOESTERASE"/>
    <property type="match status" value="1"/>
</dbReference>
<sequence length="409" mass="45277">MKFIHTADLHLDSPFLGLSQLPASLWQTIYQSPMVALTRLVDEAIAEDVEFILITGDIYDRAERSISAQALFLKQMMRLQEAAIPVYLSYGNHDFLAGNQQSLSLPPNVQLFGPTVTAKKLMTKSQVRVQISGFSYANRAVVNDVVPDFPKRENGVDLAIGMLHGSLAGDQTHATYAPFTVSELLTKQYDYWALGHIHQRQILHEEHPWIIYPGNIQGRQIKETDAKGYYLVNVDQAGITPIFRPVAPIEWHRVFVTAHAQMSSAALMSAIFDRLAMLDQPSSHVQLQLIGVTIKQADQLAADTIERLMNGSLLTLIQAQSQLHGDTQGLNVVVRLEPIFASSATNVGDELDQTFWQIAAKQVFTDENLAQVAGQLFSEPEIAEALSQVSPTLPAAAKQIIKQTSEHTD</sequence>
<accession>A0ABQ5JKV6</accession>
<dbReference type="EMBL" id="BQXO01000001">
    <property type="protein sequence ID" value="GKT04951.1"/>
    <property type="molecule type" value="Genomic_DNA"/>
</dbReference>
<organism evidence="3 4">
    <name type="scientific">Furfurilactobacillus curtus</name>
    <dbReference type="NCBI Taxonomy" id="1746200"/>
    <lineage>
        <taxon>Bacteria</taxon>
        <taxon>Bacillati</taxon>
        <taxon>Bacillota</taxon>
        <taxon>Bacilli</taxon>
        <taxon>Lactobacillales</taxon>
        <taxon>Lactobacillaceae</taxon>
        <taxon>Furfurilactobacillus</taxon>
    </lineage>
</organism>
<reference evidence="3 4" key="1">
    <citation type="submission" date="2022-03" db="EMBL/GenBank/DDBJ databases">
        <title>Draft genome sequence of Furfurilactobacillus curtus JCM 31185.</title>
        <authorList>
            <person name="Suzuki S."/>
            <person name="Endo A."/>
            <person name="Kajikawa A."/>
        </authorList>
    </citation>
    <scope>NUCLEOTIDE SEQUENCE [LARGE SCALE GENOMIC DNA]</scope>
    <source>
        <strain evidence="3 4">JCM 31185</strain>
    </source>
</reference>